<keyword evidence="2" id="KW-1185">Reference proteome</keyword>
<dbReference type="Proteomes" id="UP000322214">
    <property type="component" value="Chromosome"/>
</dbReference>
<evidence type="ECO:0000313" key="2">
    <source>
        <dbReference type="Proteomes" id="UP000322214"/>
    </source>
</evidence>
<organism evidence="1 2">
    <name type="scientific">Mariniblastus fucicola</name>
    <dbReference type="NCBI Taxonomy" id="980251"/>
    <lineage>
        <taxon>Bacteria</taxon>
        <taxon>Pseudomonadati</taxon>
        <taxon>Planctomycetota</taxon>
        <taxon>Planctomycetia</taxon>
        <taxon>Pirellulales</taxon>
        <taxon>Pirellulaceae</taxon>
        <taxon>Mariniblastus</taxon>
    </lineage>
</organism>
<proteinExistence type="predicted"/>
<protein>
    <submittedName>
        <fullName evidence="1">Uncharacterized protein</fullName>
    </submittedName>
</protein>
<dbReference type="RefSeq" id="WP_075085080.1">
    <property type="nucleotide sequence ID" value="NZ_CP042912.1"/>
</dbReference>
<dbReference type="KEGG" id="mff:MFFC18_08500"/>
<gene>
    <name evidence="1" type="ORF">MFFC18_08500</name>
</gene>
<evidence type="ECO:0000313" key="1">
    <source>
        <dbReference type="EMBL" id="QEG20998.1"/>
    </source>
</evidence>
<sequence length="76" mass="8913">MEPNANIKQWIELSRQHGGKPGEARVLPIARHKSKYYFIDDRMRQLRNVEDFNDSISFKTNGELLSFKMNQCSIIT</sequence>
<name>A0A5B9P3M2_9BACT</name>
<dbReference type="AlphaFoldDB" id="A0A5B9P3M2"/>
<dbReference type="EMBL" id="CP042912">
    <property type="protein sequence ID" value="QEG20998.1"/>
    <property type="molecule type" value="Genomic_DNA"/>
</dbReference>
<accession>A0A5B9P3M2</accession>
<reference evidence="1 2" key="1">
    <citation type="submission" date="2019-08" db="EMBL/GenBank/DDBJ databases">
        <title>Deep-cultivation of Planctomycetes and their phenomic and genomic characterization uncovers novel biology.</title>
        <authorList>
            <person name="Wiegand S."/>
            <person name="Jogler M."/>
            <person name="Boedeker C."/>
            <person name="Pinto D."/>
            <person name="Vollmers J."/>
            <person name="Rivas-Marin E."/>
            <person name="Kohn T."/>
            <person name="Peeters S.H."/>
            <person name="Heuer A."/>
            <person name="Rast P."/>
            <person name="Oberbeckmann S."/>
            <person name="Bunk B."/>
            <person name="Jeske O."/>
            <person name="Meyerdierks A."/>
            <person name="Storesund J.E."/>
            <person name="Kallscheuer N."/>
            <person name="Luecker S."/>
            <person name="Lage O.M."/>
            <person name="Pohl T."/>
            <person name="Merkel B.J."/>
            <person name="Hornburger P."/>
            <person name="Mueller R.-W."/>
            <person name="Bruemmer F."/>
            <person name="Labrenz M."/>
            <person name="Spormann A.M."/>
            <person name="Op den Camp H."/>
            <person name="Overmann J."/>
            <person name="Amann R."/>
            <person name="Jetten M.S.M."/>
            <person name="Mascher T."/>
            <person name="Medema M.H."/>
            <person name="Devos D.P."/>
            <person name="Kaster A.-K."/>
            <person name="Ovreas L."/>
            <person name="Rohde M."/>
            <person name="Galperin M.Y."/>
            <person name="Jogler C."/>
        </authorList>
    </citation>
    <scope>NUCLEOTIDE SEQUENCE [LARGE SCALE GENOMIC DNA]</scope>
    <source>
        <strain evidence="1 2">FC18</strain>
    </source>
</reference>